<accession>A0AAV9PRB5</accession>
<comment type="caution">
    <text evidence="1">The sequence shown here is derived from an EMBL/GenBank/DDBJ whole genome shotgun (WGS) entry which is preliminary data.</text>
</comment>
<sequence length="235" mass="26468">MKCEQELPEYYQPTKMWDFMYWPGVPTHGSPMPDVHNINIQKRSERTERKAHRELEMFFATLPDSDSLDATANKGAALVHKHMSIPIALSVQARTLHHAFQSILNRSNHRARRGKKSVPKDVLVKALYQSLVKTAPEKKQKGMDILVGGAIMKAVRERATAGKHGAEDIKLIHHLFDKVHGPRKGQHVEDVFAKVEKILAKDNVPLDGAGVSAAEKKRLIKLLREELQGDNPTQD</sequence>
<reference evidence="1 2" key="1">
    <citation type="submission" date="2023-08" db="EMBL/GenBank/DDBJ databases">
        <title>Black Yeasts Isolated from many extreme environments.</title>
        <authorList>
            <person name="Coleine C."/>
            <person name="Stajich J.E."/>
            <person name="Selbmann L."/>
        </authorList>
    </citation>
    <scope>NUCLEOTIDE SEQUENCE [LARGE SCALE GENOMIC DNA]</scope>
    <source>
        <strain evidence="1 2">CCFEE 5935</strain>
    </source>
</reference>
<protein>
    <submittedName>
        <fullName evidence="1">Uncharacterized protein</fullName>
    </submittedName>
</protein>
<dbReference type="Proteomes" id="UP001337655">
    <property type="component" value="Unassembled WGS sequence"/>
</dbReference>
<evidence type="ECO:0000313" key="1">
    <source>
        <dbReference type="EMBL" id="KAK5175788.1"/>
    </source>
</evidence>
<dbReference type="RefSeq" id="XP_064664426.1">
    <property type="nucleotide sequence ID" value="XM_064798192.1"/>
</dbReference>
<organism evidence="1 2">
    <name type="scientific">Saxophila tyrrhenica</name>
    <dbReference type="NCBI Taxonomy" id="1690608"/>
    <lineage>
        <taxon>Eukaryota</taxon>
        <taxon>Fungi</taxon>
        <taxon>Dikarya</taxon>
        <taxon>Ascomycota</taxon>
        <taxon>Pezizomycotina</taxon>
        <taxon>Dothideomycetes</taxon>
        <taxon>Dothideomycetidae</taxon>
        <taxon>Mycosphaerellales</taxon>
        <taxon>Extremaceae</taxon>
        <taxon>Saxophila</taxon>
    </lineage>
</organism>
<name>A0AAV9PRB5_9PEZI</name>
<dbReference type="EMBL" id="JAVRRT010000001">
    <property type="protein sequence ID" value="KAK5175788.1"/>
    <property type="molecule type" value="Genomic_DNA"/>
</dbReference>
<dbReference type="GeneID" id="89922277"/>
<dbReference type="AlphaFoldDB" id="A0AAV9PRB5"/>
<gene>
    <name evidence="1" type="ORF">LTR77_000928</name>
</gene>
<evidence type="ECO:0000313" key="2">
    <source>
        <dbReference type="Proteomes" id="UP001337655"/>
    </source>
</evidence>
<keyword evidence="2" id="KW-1185">Reference proteome</keyword>
<proteinExistence type="predicted"/>